<dbReference type="EMBL" id="JACEIK010001855">
    <property type="protein sequence ID" value="MCD7472656.1"/>
    <property type="molecule type" value="Genomic_DNA"/>
</dbReference>
<evidence type="ECO:0000313" key="1">
    <source>
        <dbReference type="EMBL" id="MCD7472656.1"/>
    </source>
</evidence>
<name>A0ABS8TP23_DATST</name>
<gene>
    <name evidence="1" type="ORF">HAX54_013955</name>
</gene>
<protein>
    <submittedName>
        <fullName evidence="1">Uncharacterized protein</fullName>
    </submittedName>
</protein>
<proteinExistence type="predicted"/>
<reference evidence="1 2" key="1">
    <citation type="journal article" date="2021" name="BMC Genomics">
        <title>Datura genome reveals duplications of psychoactive alkaloid biosynthetic genes and high mutation rate following tissue culture.</title>
        <authorList>
            <person name="Rajewski A."/>
            <person name="Carter-House D."/>
            <person name="Stajich J."/>
            <person name="Litt A."/>
        </authorList>
    </citation>
    <scope>NUCLEOTIDE SEQUENCE [LARGE SCALE GENOMIC DNA]</scope>
    <source>
        <strain evidence="1">AR-01</strain>
    </source>
</reference>
<keyword evidence="2" id="KW-1185">Reference proteome</keyword>
<comment type="caution">
    <text evidence="1">The sequence shown here is derived from an EMBL/GenBank/DDBJ whole genome shotgun (WGS) entry which is preliminary data.</text>
</comment>
<evidence type="ECO:0000313" key="2">
    <source>
        <dbReference type="Proteomes" id="UP000823775"/>
    </source>
</evidence>
<feature type="non-terminal residue" evidence="1">
    <location>
        <position position="1"/>
    </location>
</feature>
<dbReference type="Proteomes" id="UP000823775">
    <property type="component" value="Unassembled WGS sequence"/>
</dbReference>
<accession>A0ABS8TP23</accession>
<feature type="non-terminal residue" evidence="1">
    <location>
        <position position="51"/>
    </location>
</feature>
<sequence>DDRNESSNDSWVLVTVHGLESLLGSTLSGWKKGARNFPNVVTEGSNDSWDG</sequence>
<organism evidence="1 2">
    <name type="scientific">Datura stramonium</name>
    <name type="common">Jimsonweed</name>
    <name type="synonym">Common thornapple</name>
    <dbReference type="NCBI Taxonomy" id="4076"/>
    <lineage>
        <taxon>Eukaryota</taxon>
        <taxon>Viridiplantae</taxon>
        <taxon>Streptophyta</taxon>
        <taxon>Embryophyta</taxon>
        <taxon>Tracheophyta</taxon>
        <taxon>Spermatophyta</taxon>
        <taxon>Magnoliopsida</taxon>
        <taxon>eudicotyledons</taxon>
        <taxon>Gunneridae</taxon>
        <taxon>Pentapetalae</taxon>
        <taxon>asterids</taxon>
        <taxon>lamiids</taxon>
        <taxon>Solanales</taxon>
        <taxon>Solanaceae</taxon>
        <taxon>Solanoideae</taxon>
        <taxon>Datureae</taxon>
        <taxon>Datura</taxon>
    </lineage>
</organism>